<dbReference type="Proteomes" id="UP000194450">
    <property type="component" value="Unassembled WGS sequence"/>
</dbReference>
<evidence type="ECO:0000256" key="1">
    <source>
        <dbReference type="ARBA" id="ARBA00023012"/>
    </source>
</evidence>
<proteinExistence type="predicted"/>
<sequence>MQLGLRYCHGRSSIYRQILEHYVDQYGEAPTLASFQQQSPEDIVRWLHTLKGHSATIGATAFSLRARELQQDWHNLDERELNSRWQELSLHMQRIVAEAREYIQLYQAHP</sequence>
<dbReference type="EMBL" id="FXWH01000001">
    <property type="protein sequence ID" value="SMQ61210.1"/>
    <property type="molecule type" value="Genomic_DNA"/>
</dbReference>
<reference evidence="4" key="1">
    <citation type="submission" date="2017-04" db="EMBL/GenBank/DDBJ databases">
        <authorList>
            <person name="Varghese N."/>
            <person name="Submissions S."/>
        </authorList>
    </citation>
    <scope>NUCLEOTIDE SEQUENCE [LARGE SCALE GENOMIC DNA]</scope>
</reference>
<evidence type="ECO:0000259" key="2">
    <source>
        <dbReference type="Pfam" id="PF01627"/>
    </source>
</evidence>
<gene>
    <name evidence="3" type="ORF">SAMN06297229_0530</name>
</gene>
<feature type="domain" description="HPt" evidence="2">
    <location>
        <begin position="30"/>
        <end position="94"/>
    </location>
</feature>
<protein>
    <submittedName>
        <fullName evidence="3">Hpt domain-containing protein</fullName>
    </submittedName>
</protein>
<keyword evidence="4" id="KW-1185">Reference proteome</keyword>
<evidence type="ECO:0000313" key="3">
    <source>
        <dbReference type="EMBL" id="SMQ61210.1"/>
    </source>
</evidence>
<organism evidence="3 4">
    <name type="scientific">Pseudidiomarina planktonica</name>
    <dbReference type="NCBI Taxonomy" id="1323738"/>
    <lineage>
        <taxon>Bacteria</taxon>
        <taxon>Pseudomonadati</taxon>
        <taxon>Pseudomonadota</taxon>
        <taxon>Gammaproteobacteria</taxon>
        <taxon>Alteromonadales</taxon>
        <taxon>Idiomarinaceae</taxon>
        <taxon>Pseudidiomarina</taxon>
    </lineage>
</organism>
<dbReference type="Gene3D" id="1.20.120.160">
    <property type="entry name" value="HPT domain"/>
    <property type="match status" value="1"/>
</dbReference>
<evidence type="ECO:0000313" key="4">
    <source>
        <dbReference type="Proteomes" id="UP000194450"/>
    </source>
</evidence>
<name>A0A1Y6EJU6_9GAMM</name>
<dbReference type="Pfam" id="PF01627">
    <property type="entry name" value="Hpt"/>
    <property type="match status" value="1"/>
</dbReference>
<accession>A0A1Y6EJU6</accession>
<dbReference type="SUPFAM" id="SSF47226">
    <property type="entry name" value="Histidine-containing phosphotransfer domain, HPT domain"/>
    <property type="match status" value="1"/>
</dbReference>
<dbReference type="InterPro" id="IPR036641">
    <property type="entry name" value="HPT_dom_sf"/>
</dbReference>
<dbReference type="AlphaFoldDB" id="A0A1Y6EJU6"/>
<keyword evidence="1" id="KW-0902">Two-component regulatory system</keyword>
<dbReference type="InterPro" id="IPR008207">
    <property type="entry name" value="Sig_transdc_His_kin_Hpt_dom"/>
</dbReference>
<dbReference type="GO" id="GO:0004672">
    <property type="term" value="F:protein kinase activity"/>
    <property type="evidence" value="ECO:0007669"/>
    <property type="project" value="UniProtKB-ARBA"/>
</dbReference>
<dbReference type="GO" id="GO:0000160">
    <property type="term" value="P:phosphorelay signal transduction system"/>
    <property type="evidence" value="ECO:0007669"/>
    <property type="project" value="UniProtKB-KW"/>
</dbReference>